<accession>A0A552UWC8</accession>
<dbReference type="InterPro" id="IPR007110">
    <property type="entry name" value="Ig-like_dom"/>
</dbReference>
<evidence type="ECO:0000313" key="2">
    <source>
        <dbReference type="EMBL" id="TRW22543.1"/>
    </source>
</evidence>
<comment type="caution">
    <text evidence="2">The sequence shown here is derived from an EMBL/GenBank/DDBJ whole genome shotgun (WGS) entry which is preliminary data.</text>
</comment>
<dbReference type="InterPro" id="IPR036179">
    <property type="entry name" value="Ig-like_dom_sf"/>
</dbReference>
<dbReference type="EMBL" id="VJVZ01000012">
    <property type="protein sequence ID" value="TRW22543.1"/>
    <property type="molecule type" value="Genomic_DNA"/>
</dbReference>
<name>A0A552UWC8_9FLAO</name>
<evidence type="ECO:0000259" key="1">
    <source>
        <dbReference type="PROSITE" id="PS50835"/>
    </source>
</evidence>
<protein>
    <submittedName>
        <fullName evidence="2">T9SS sorting signal type C domain-containing protein</fullName>
    </submittedName>
</protein>
<dbReference type="CDD" id="cd00603">
    <property type="entry name" value="IPT_PCSR"/>
    <property type="match status" value="1"/>
</dbReference>
<dbReference type="InterPro" id="IPR013783">
    <property type="entry name" value="Ig-like_fold"/>
</dbReference>
<dbReference type="PROSITE" id="PS50835">
    <property type="entry name" value="IG_LIKE"/>
    <property type="match status" value="1"/>
</dbReference>
<dbReference type="OrthoDB" id="1652165at2"/>
<dbReference type="RefSeq" id="WP_143374586.1">
    <property type="nucleotide sequence ID" value="NZ_VJVZ01000012.1"/>
</dbReference>
<evidence type="ECO:0000313" key="3">
    <source>
        <dbReference type="Proteomes" id="UP000320643"/>
    </source>
</evidence>
<organism evidence="2 3">
    <name type="scientific">Flavobacterium zepuense</name>
    <dbReference type="NCBI Taxonomy" id="2593302"/>
    <lineage>
        <taxon>Bacteria</taxon>
        <taxon>Pseudomonadati</taxon>
        <taxon>Bacteroidota</taxon>
        <taxon>Flavobacteriia</taxon>
        <taxon>Flavobacteriales</taxon>
        <taxon>Flavobacteriaceae</taxon>
        <taxon>Flavobacterium</taxon>
    </lineage>
</organism>
<sequence length="1303" mass="135797">MNIQKITPSRNQFLLWLLLIQAVVFAQVPTITSFSPTKVTYRTVVTINGTGFTSAMANSAANVKFNGVTSGGITFVSSTQIKVAVPAITATGSGSSVHTFTVTTTGGTSAQSGSLTYIAPVNTVFATAKVTRIITNWEDAPGGMWVSTATSSVAANRPDKSHSLLAFQYGNTLYSTGGESAIVSTLNANGYTEGNGINANTYKVGNFRALPISNLEGTVGASANLIVLGSKVDGNGSAQVATAPSVNGLKVRDVLIDGIRGLDLGSGVTNLPATSVMLFQATDIVGEGIDDAVPDIMVTQVAEPGSTDIFSFVDSSGNVVGQPIMVTFSSVPAVGTYKTDFFTLPAGQQLNTAVVNGSTTIGNNYRDYRLVAYKLSEFGIDENNKAQAANFKVMPSGSSDPAFLAYNRNSFQVPAPEITGQPTSQVSCIGGTSTFSVQVSAVGTENTFQWRLNGNNLVNGTFNGVTISGANSTSLTINPVTAAYVGTYTAVVTSTANGTIAITSPVYLNAAISSVAGAVACQNQPAIVEVGAQGAGLQYQWYSTTVVYTDSNGVVQPYQPATNGVLIPGATSSTYSAPTSATGTKYYYVKVWNASSPIVNGEPCTSVTSSIASVVVGTGASAGTASPNQSVCAGATPTISLTGTVGTVQWQQSTDGTNNWVNVSTGSGGTSTAYTAPALTATTYYRAVVTSPNGSCTTNSTTITITVADVTTWEGDVDDQWNTAGNWSCGTVPTQYNDVVIPGGLTLYPHIIGTTGFAKTLSVTAAGSNAVVPTVTVLSNGSLTVVNTITVAPTAKLVVENNGSLTQTNNVTNTGVATVKRNSNPLFRLDYTLWSAPVTGQSLGLFSPFTAPNRFYSFDGPNNQYTVVPGVSATGPNFQPAEGYLIRMPNSINGTTLGTYYAGTSTHVFPGVFTGTLNNGTYSKTLNTVNGAYTATGNPYPSPISVRAFFNQNGLSNGGSSSTGVLASGSGIYFWRKKNDFTVSTYATVTLLGLQANAATPEGGGPSNPEYSNTGGQQMSGYFGGGINNNSNWVISPGQGFIVKANATLSNPQLIFNNAMRRTAPVSGGQPFFKGLDNNNTSRFWLNLSSASAFSQVLVGYTPETTLGMDFGYDATRLDETNSNNVVLYTTVDNNKMAIEARPAFDSSDVLPLSYTAVVPGQYTFALDNAEGVFEDGQDIFLKDKLVGTIHNISDGAYNFTTASGDFGDRFEIVYMQPSLGTANPELNANSVIVYQQGSTINITSGNLDMTDVTIYDVRGSKIYTKTGINATETSISNLAVQQQVLIIEINTLKGKVTKKIIF</sequence>
<dbReference type="Pfam" id="PF13927">
    <property type="entry name" value="Ig_3"/>
    <property type="match status" value="1"/>
</dbReference>
<dbReference type="Gene3D" id="2.60.40.10">
    <property type="entry name" value="Immunoglobulins"/>
    <property type="match status" value="2"/>
</dbReference>
<dbReference type="NCBIfam" id="NF033708">
    <property type="entry name" value="T9SS_Cterm_ChiA"/>
    <property type="match status" value="1"/>
</dbReference>
<dbReference type="SUPFAM" id="SSF48726">
    <property type="entry name" value="Immunoglobulin"/>
    <property type="match status" value="1"/>
</dbReference>
<feature type="domain" description="Ig-like" evidence="1">
    <location>
        <begin position="416"/>
        <end position="501"/>
    </location>
</feature>
<gene>
    <name evidence="2" type="ORF">FMM05_16820</name>
</gene>
<dbReference type="SUPFAM" id="SSF81296">
    <property type="entry name" value="E set domains"/>
    <property type="match status" value="1"/>
</dbReference>
<dbReference type="Proteomes" id="UP000320643">
    <property type="component" value="Unassembled WGS sequence"/>
</dbReference>
<reference evidence="2 3" key="1">
    <citation type="submission" date="2019-07" db="EMBL/GenBank/DDBJ databases">
        <title>Flavobacterium sp. nov., isolated from glacier ice.</title>
        <authorList>
            <person name="Liu Q."/>
            <person name="Xin Y.-H."/>
        </authorList>
    </citation>
    <scope>NUCLEOTIDE SEQUENCE [LARGE SCALE GENOMIC DNA]</scope>
    <source>
        <strain evidence="2 3">ZT4R6</strain>
    </source>
</reference>
<dbReference type="CDD" id="cd00096">
    <property type="entry name" value="Ig"/>
    <property type="match status" value="1"/>
</dbReference>
<proteinExistence type="predicted"/>
<dbReference type="InterPro" id="IPR014756">
    <property type="entry name" value="Ig_E-set"/>
</dbReference>
<keyword evidence="3" id="KW-1185">Reference proteome</keyword>